<dbReference type="InterPro" id="IPR035437">
    <property type="entry name" value="SNase_OB-fold_sf"/>
</dbReference>
<feature type="region of interest" description="Disordered" evidence="1">
    <location>
        <begin position="1"/>
        <end position="36"/>
    </location>
</feature>
<feature type="domain" description="Tudor" evidence="2">
    <location>
        <begin position="501"/>
        <end position="559"/>
    </location>
</feature>
<evidence type="ECO:0000313" key="4">
    <source>
        <dbReference type="EMBL" id="CAF0774902.1"/>
    </source>
</evidence>
<dbReference type="CDD" id="cd20379">
    <property type="entry name" value="Tudor_dTUD-like"/>
    <property type="match status" value="2"/>
</dbReference>
<dbReference type="Proteomes" id="UP000663829">
    <property type="component" value="Unassembled WGS sequence"/>
</dbReference>
<dbReference type="AlphaFoldDB" id="A0A813QZT0"/>
<feature type="compositionally biased region" description="Polar residues" evidence="1">
    <location>
        <begin position="94"/>
        <end position="110"/>
    </location>
</feature>
<evidence type="ECO:0000313" key="6">
    <source>
        <dbReference type="EMBL" id="CAF3557386.1"/>
    </source>
</evidence>
<dbReference type="Pfam" id="PF00567">
    <property type="entry name" value="TUDOR"/>
    <property type="match status" value="2"/>
</dbReference>
<evidence type="ECO:0000313" key="3">
    <source>
        <dbReference type="EMBL" id="CAF0730588.1"/>
    </source>
</evidence>
<comment type="caution">
    <text evidence="4">The sequence shown here is derived from an EMBL/GenBank/DDBJ whole genome shotgun (WGS) entry which is preliminary data.</text>
</comment>
<evidence type="ECO:0000259" key="2">
    <source>
        <dbReference type="PROSITE" id="PS50304"/>
    </source>
</evidence>
<feature type="region of interest" description="Disordered" evidence="1">
    <location>
        <begin position="70"/>
        <end position="110"/>
    </location>
</feature>
<dbReference type="PANTHER" id="PTHR22948">
    <property type="entry name" value="TUDOR DOMAIN CONTAINING PROTEIN"/>
    <property type="match status" value="1"/>
</dbReference>
<dbReference type="PROSITE" id="PS50304">
    <property type="entry name" value="TUDOR"/>
    <property type="match status" value="2"/>
</dbReference>
<feature type="compositionally biased region" description="Low complexity" evidence="1">
    <location>
        <begin position="179"/>
        <end position="192"/>
    </location>
</feature>
<evidence type="ECO:0000256" key="1">
    <source>
        <dbReference type="SAM" id="MobiDB-lite"/>
    </source>
</evidence>
<dbReference type="SUPFAM" id="SSF63748">
    <property type="entry name" value="Tudor/PWWP/MBT"/>
    <property type="match status" value="2"/>
</dbReference>
<feature type="domain" description="Tudor" evidence="2">
    <location>
        <begin position="308"/>
        <end position="364"/>
    </location>
</feature>
<gene>
    <name evidence="4" type="ORF">GPM918_LOCUS2137</name>
    <name evidence="3" type="ORF">OVA965_LOCUS771</name>
    <name evidence="6" type="ORF">SRO942_LOCUS2137</name>
    <name evidence="5" type="ORF">TMI583_LOCUS771</name>
</gene>
<dbReference type="Gene3D" id="2.40.50.90">
    <property type="match status" value="2"/>
</dbReference>
<evidence type="ECO:0000313" key="5">
    <source>
        <dbReference type="EMBL" id="CAF3505799.1"/>
    </source>
</evidence>
<feature type="compositionally biased region" description="Polar residues" evidence="1">
    <location>
        <begin position="193"/>
        <end position="213"/>
    </location>
</feature>
<keyword evidence="7" id="KW-1185">Reference proteome</keyword>
<dbReference type="Proteomes" id="UP000682733">
    <property type="component" value="Unassembled WGS sequence"/>
</dbReference>
<dbReference type="Proteomes" id="UP000677228">
    <property type="component" value="Unassembled WGS sequence"/>
</dbReference>
<evidence type="ECO:0000313" key="7">
    <source>
        <dbReference type="Proteomes" id="UP000663829"/>
    </source>
</evidence>
<dbReference type="Proteomes" id="UP000681722">
    <property type="component" value="Unassembled WGS sequence"/>
</dbReference>
<dbReference type="OrthoDB" id="5282002at2759"/>
<accession>A0A813QZT0</accession>
<proteinExistence type="predicted"/>
<dbReference type="EMBL" id="CAJOBC010000227">
    <property type="protein sequence ID" value="CAF3557386.1"/>
    <property type="molecule type" value="Genomic_DNA"/>
</dbReference>
<name>A0A813QZT0_9BILA</name>
<feature type="compositionally biased region" description="Basic and acidic residues" evidence="1">
    <location>
        <begin position="14"/>
        <end position="32"/>
    </location>
</feature>
<sequence>MRTGIRGARVRQGSFDEERRTTALRSDEDHLSSSEQYAPFDANLTYPRLRPSLVPSANSLAANQQRMRTHYNEQQPNYVDSDDGDESDDELDENLTSPTTFNGKTINNTTFDNNHAQSELELDKRWYPRPNVGLIDDAAFITNSTYCENSNYDANTLAAIPKQSQHPPAKAKFTPKNDSSLTPRPTSSLSSSQQKKLTIGTKTVNGSINHNNRSSSTTPISTSMTSQNKLHMNFQQTSIHASPQLMDIPQHKALERGQRLLNVHVAHPDSPSTIHIMMHEDYATALKLLTDMHNNEELSAEKPTVNFKPQVNRLCATFHEGRWFRCRCVQVLEDSVKVQYIDWGMEVSANKQNLRRLPNVFYNDPACCIQCRLDGVPHMKLDNETTEKCMALLSKDNYEVLVTNYDSINGGTIILYCENENINDQICSILKPPETPMSEQEEFVEQFRHQLVLKVGEEHKALLSSFSGKDDSFYVLIANDTTVAVDTEMTELALDTSGTRTITPRLKTLISAKYEGKWYRAWIKSISGNSYNVLYVDYGNEATLKLSDLTSCPEGVRKLPWLGVRVRLHNEKLSHEELSKFWLMTESNYITIRVEEVRHDHYAVSVRLDYSSLLRLERSKINTPLATPVAVTEATNTVKTITKKVSEASVQTMPVLTPTIDGSLVSATKTTTQKQQPLQIQDNNNNLLINNIIHSLMNEINLIQIRITENEQKQHDRDLKLMTQLIDVLKHKN</sequence>
<dbReference type="Gene3D" id="2.30.30.140">
    <property type="match status" value="2"/>
</dbReference>
<dbReference type="EMBL" id="CAJOBA010000118">
    <property type="protein sequence ID" value="CAF3505799.1"/>
    <property type="molecule type" value="Genomic_DNA"/>
</dbReference>
<protein>
    <recommendedName>
        <fullName evidence="2">Tudor domain-containing protein</fullName>
    </recommendedName>
</protein>
<reference evidence="4" key="1">
    <citation type="submission" date="2021-02" db="EMBL/GenBank/DDBJ databases">
        <authorList>
            <person name="Nowell W R."/>
        </authorList>
    </citation>
    <scope>NUCLEOTIDE SEQUENCE</scope>
</reference>
<dbReference type="SMART" id="SM00333">
    <property type="entry name" value="TUDOR"/>
    <property type="match status" value="2"/>
</dbReference>
<organism evidence="4 7">
    <name type="scientific">Didymodactylos carnosus</name>
    <dbReference type="NCBI Taxonomy" id="1234261"/>
    <lineage>
        <taxon>Eukaryota</taxon>
        <taxon>Metazoa</taxon>
        <taxon>Spiralia</taxon>
        <taxon>Gnathifera</taxon>
        <taxon>Rotifera</taxon>
        <taxon>Eurotatoria</taxon>
        <taxon>Bdelloidea</taxon>
        <taxon>Philodinida</taxon>
        <taxon>Philodinidae</taxon>
        <taxon>Didymodactylos</taxon>
    </lineage>
</organism>
<dbReference type="PANTHER" id="PTHR22948:SF72">
    <property type="entry name" value="TUDOR DOMAIN-CONTAINING PROTEIN"/>
    <property type="match status" value="1"/>
</dbReference>
<dbReference type="EMBL" id="CAJNOQ010000227">
    <property type="protein sequence ID" value="CAF0774902.1"/>
    <property type="molecule type" value="Genomic_DNA"/>
</dbReference>
<dbReference type="InterPro" id="IPR050621">
    <property type="entry name" value="Tudor_domain_containing"/>
</dbReference>
<feature type="region of interest" description="Disordered" evidence="1">
    <location>
        <begin position="162"/>
        <end position="224"/>
    </location>
</feature>
<feature type="compositionally biased region" description="Acidic residues" evidence="1">
    <location>
        <begin position="80"/>
        <end position="93"/>
    </location>
</feature>
<dbReference type="EMBL" id="CAJNOK010000118">
    <property type="protein sequence ID" value="CAF0730588.1"/>
    <property type="molecule type" value="Genomic_DNA"/>
</dbReference>
<dbReference type="InterPro" id="IPR002999">
    <property type="entry name" value="Tudor"/>
</dbReference>
<feature type="compositionally biased region" description="Low complexity" evidence="1">
    <location>
        <begin position="214"/>
        <end position="224"/>
    </location>
</feature>